<evidence type="ECO:0000256" key="1">
    <source>
        <dbReference type="SAM" id="MobiDB-lite"/>
    </source>
</evidence>
<gene>
    <name evidence="2" type="ORF">NONO_c17700</name>
</gene>
<dbReference type="STRING" id="1415166.NONO_c17700"/>
<keyword evidence="3" id="KW-1185">Reference proteome</keyword>
<dbReference type="KEGG" id="nno:NONO_c17700"/>
<proteinExistence type="predicted"/>
<dbReference type="Proteomes" id="UP000019150">
    <property type="component" value="Chromosome"/>
</dbReference>
<sequence length="142" mass="16030">MSDHQIEPLEVIRAIESYVERELHDTAKYSNREPFDQPGVWSLHQTARDIYARGVDDGTRQEDERQRCQRNRDRETVKATPAADTPSGPWGPDEDTKARQACEWSDYRKDGIASDPLTAAHKAFLAGWSAAMGNTFEGGPLR</sequence>
<dbReference type="HOGENOM" id="CLU_1813810_0_0_11"/>
<feature type="region of interest" description="Disordered" evidence="1">
    <location>
        <begin position="54"/>
        <end position="99"/>
    </location>
</feature>
<evidence type="ECO:0000313" key="3">
    <source>
        <dbReference type="Proteomes" id="UP000019150"/>
    </source>
</evidence>
<dbReference type="PATRIC" id="fig|1415166.3.peg.1792"/>
<name>W5TB29_9NOCA</name>
<feature type="compositionally biased region" description="Basic and acidic residues" evidence="1">
    <location>
        <begin position="54"/>
        <end position="77"/>
    </location>
</feature>
<dbReference type="OrthoDB" id="4764338at2"/>
<organism evidence="2 3">
    <name type="scientific">Nocardia nova SH22a</name>
    <dbReference type="NCBI Taxonomy" id="1415166"/>
    <lineage>
        <taxon>Bacteria</taxon>
        <taxon>Bacillati</taxon>
        <taxon>Actinomycetota</taxon>
        <taxon>Actinomycetes</taxon>
        <taxon>Mycobacteriales</taxon>
        <taxon>Nocardiaceae</taxon>
        <taxon>Nocardia</taxon>
    </lineage>
</organism>
<protein>
    <submittedName>
        <fullName evidence="2">Uncharacterized protein</fullName>
    </submittedName>
</protein>
<dbReference type="EMBL" id="CP006850">
    <property type="protein sequence ID" value="AHH16570.1"/>
    <property type="molecule type" value="Genomic_DNA"/>
</dbReference>
<dbReference type="AlphaFoldDB" id="W5TB29"/>
<evidence type="ECO:0000313" key="2">
    <source>
        <dbReference type="EMBL" id="AHH16570.1"/>
    </source>
</evidence>
<dbReference type="RefSeq" id="WP_025348074.1">
    <property type="nucleotide sequence ID" value="NZ_CP006850.1"/>
</dbReference>
<accession>W5TB29</accession>
<reference evidence="2 3" key="1">
    <citation type="journal article" date="2014" name="Appl. Environ. Microbiol.">
        <title>Insights into the Microbial Degradation of Rubber and Gutta-Percha by Analysis of the Complete Genome of Nocardia nova SH22a.</title>
        <authorList>
            <person name="Luo Q."/>
            <person name="Hiessl S."/>
            <person name="Poehlein A."/>
            <person name="Daniel R."/>
            <person name="Steinbuchel A."/>
        </authorList>
    </citation>
    <scope>NUCLEOTIDE SEQUENCE [LARGE SCALE GENOMIC DNA]</scope>
    <source>
        <strain evidence="2">SH22a</strain>
    </source>
</reference>